<sequence>MSSISTSTVSRGEGPPSLVRGAARALGAVVRAPLWIAGVAGADKSFAKNPILGSPALNRLGLHVGRVRLAARMAEQRRARLAGLLDPADRAAFDRDGIVVKRDFLDPAAFAALKAEIYGRSFEARELRQGQAVQRMVPLGGRSLATLPHLKALTEHPGLRGLTYYAASRAGEPVYYLQTVLAEPDGPNDPQTALHADTFHATTKGWFFLHDVAEEDGPFTYVPGSHRATPERLEWERAQSIAARSAANGHHAAGSFRIAEDELAGLGYGRPVRVAVPGNTLVIADTFGFHARAPSLRASTRVTVHTYIRRNPFLPWTGLDPKALPGLRGRELSLYLGLQDAKRRLTGRGAPWRPVGAVAIDAPARI</sequence>
<keyword evidence="1" id="KW-0560">Oxidoreductase</keyword>
<dbReference type="RefSeq" id="WP_048447915.1">
    <property type="nucleotide sequence ID" value="NZ_LABY01000260.1"/>
</dbReference>
<evidence type="ECO:0000313" key="1">
    <source>
        <dbReference type="EMBL" id="KMO29323.1"/>
    </source>
</evidence>
<dbReference type="Pfam" id="PF05721">
    <property type="entry name" value="PhyH"/>
    <property type="match status" value="1"/>
</dbReference>
<dbReference type="GO" id="GO:0016706">
    <property type="term" value="F:2-oxoglutarate-dependent dioxygenase activity"/>
    <property type="evidence" value="ECO:0007669"/>
    <property type="project" value="UniProtKB-ARBA"/>
</dbReference>
<evidence type="ECO:0000313" key="2">
    <source>
        <dbReference type="Proteomes" id="UP000035955"/>
    </source>
</evidence>
<dbReference type="Gene3D" id="2.60.120.620">
    <property type="entry name" value="q2cbj1_9rhob like domain"/>
    <property type="match status" value="1"/>
</dbReference>
<protein>
    <submittedName>
        <fullName evidence="1">Phytanoyl-CoA dioxygenase</fullName>
    </submittedName>
</protein>
<dbReference type="InterPro" id="IPR008775">
    <property type="entry name" value="Phytyl_CoA_dOase-like"/>
</dbReference>
<keyword evidence="2" id="KW-1185">Reference proteome</keyword>
<comment type="caution">
    <text evidence="1">The sequence shown here is derived from an EMBL/GenBank/DDBJ whole genome shotgun (WGS) entry which is preliminary data.</text>
</comment>
<gene>
    <name evidence="1" type="ORF">VQ02_30060</name>
</gene>
<dbReference type="PATRIC" id="fig|298794.3.peg.4158"/>
<accession>A0A0J6S7C2</accession>
<dbReference type="Proteomes" id="UP000035955">
    <property type="component" value="Unassembled WGS sequence"/>
</dbReference>
<organism evidence="1 2">
    <name type="scientific">Methylobacterium variabile</name>
    <dbReference type="NCBI Taxonomy" id="298794"/>
    <lineage>
        <taxon>Bacteria</taxon>
        <taxon>Pseudomonadati</taxon>
        <taxon>Pseudomonadota</taxon>
        <taxon>Alphaproteobacteria</taxon>
        <taxon>Hyphomicrobiales</taxon>
        <taxon>Methylobacteriaceae</taxon>
        <taxon>Methylobacterium</taxon>
    </lineage>
</organism>
<reference evidence="1 2" key="1">
    <citation type="submission" date="2015-03" db="EMBL/GenBank/DDBJ databases">
        <title>Genome sequencing of Methylobacterium variabile DSM 16961.</title>
        <authorList>
            <person name="Chaudhry V."/>
            <person name="Patil P.B."/>
        </authorList>
    </citation>
    <scope>NUCLEOTIDE SEQUENCE [LARGE SCALE GENOMIC DNA]</scope>
    <source>
        <strain evidence="1 2">DSM 16961</strain>
    </source>
</reference>
<dbReference type="OrthoDB" id="547161at2"/>
<proteinExistence type="predicted"/>
<keyword evidence="1" id="KW-0223">Dioxygenase</keyword>
<name>A0A0J6S7C2_9HYPH</name>
<dbReference type="EMBL" id="LABY01000260">
    <property type="protein sequence ID" value="KMO29323.1"/>
    <property type="molecule type" value="Genomic_DNA"/>
</dbReference>
<dbReference type="AlphaFoldDB" id="A0A0J6S7C2"/>
<dbReference type="SUPFAM" id="SSF51197">
    <property type="entry name" value="Clavaminate synthase-like"/>
    <property type="match status" value="1"/>
</dbReference>